<dbReference type="SMART" id="SM01117">
    <property type="entry name" value="Cyt-b5"/>
    <property type="match status" value="2"/>
</dbReference>
<evidence type="ECO:0000256" key="4">
    <source>
        <dbReference type="ARBA" id="ARBA00022475"/>
    </source>
</evidence>
<dbReference type="Gene3D" id="3.40.850.10">
    <property type="entry name" value="Kinesin motor domain"/>
    <property type="match status" value="1"/>
</dbReference>
<feature type="compositionally biased region" description="Low complexity" evidence="16">
    <location>
        <begin position="563"/>
        <end position="579"/>
    </location>
</feature>
<keyword evidence="12" id="KW-0325">Glycoprotein</keyword>
<dbReference type="Pfam" id="PF08766">
    <property type="entry name" value="DEK_C"/>
    <property type="match status" value="1"/>
</dbReference>
<evidence type="ECO:0000256" key="11">
    <source>
        <dbReference type="ARBA" id="ARBA00023175"/>
    </source>
</evidence>
<dbReference type="SUPFAM" id="SSF109715">
    <property type="entry name" value="DEK C-terminal domain"/>
    <property type="match status" value="1"/>
</dbReference>
<keyword evidence="11 14" id="KW-0505">Motor protein</keyword>
<dbReference type="Pfam" id="PF03357">
    <property type="entry name" value="Snf7"/>
    <property type="match status" value="1"/>
</dbReference>
<keyword evidence="4" id="KW-1003">Cell membrane</keyword>
<keyword evidence="5" id="KW-0328">Glycosyltransferase</keyword>
<dbReference type="Gene3D" id="1.10.10.820">
    <property type="match status" value="1"/>
</dbReference>
<dbReference type="GO" id="GO:0016459">
    <property type="term" value="C:myosin complex"/>
    <property type="evidence" value="ECO:0007669"/>
    <property type="project" value="UniProtKB-KW"/>
</dbReference>
<evidence type="ECO:0000256" key="14">
    <source>
        <dbReference type="PROSITE-ProRule" id="PRU00782"/>
    </source>
</evidence>
<keyword evidence="13" id="KW-0968">Cytoplasmic vesicle</keyword>
<evidence type="ECO:0000313" key="21">
    <source>
        <dbReference type="EMBL" id="PKI83382.1"/>
    </source>
</evidence>
<comment type="similarity">
    <text evidence="14">Belongs to the TRAFAC class myosin-kinesin ATPase superfamily. Myosin family.</text>
</comment>
<dbReference type="PANTHER" id="PTHR22914:SF13">
    <property type="entry name" value="CHITIN SYNTHASE"/>
    <property type="match status" value="1"/>
</dbReference>
<evidence type="ECO:0000256" key="10">
    <source>
        <dbReference type="ARBA" id="ARBA00023136"/>
    </source>
</evidence>
<dbReference type="Pfam" id="PF03142">
    <property type="entry name" value="Chitin_synth_2"/>
    <property type="match status" value="1"/>
</dbReference>
<dbReference type="Gene3D" id="3.90.550.10">
    <property type="entry name" value="Spore Coat Polysaccharide Biosynthesis Protein SpsA, Chain A"/>
    <property type="match status" value="1"/>
</dbReference>
<dbReference type="Gene3D" id="3.10.120.10">
    <property type="entry name" value="Cytochrome b5-like heme/steroid binding domain"/>
    <property type="match status" value="1"/>
</dbReference>
<keyword evidence="14" id="KW-0009">Actin-binding</keyword>
<dbReference type="GO" id="GO:0003779">
    <property type="term" value="F:actin binding"/>
    <property type="evidence" value="ECO:0007669"/>
    <property type="project" value="UniProtKB-KW"/>
</dbReference>
<evidence type="ECO:0000256" key="6">
    <source>
        <dbReference type="ARBA" id="ARBA00022679"/>
    </source>
</evidence>
<dbReference type="GO" id="GO:0005886">
    <property type="term" value="C:plasma membrane"/>
    <property type="evidence" value="ECO:0007669"/>
    <property type="project" value="UniProtKB-SubCell"/>
</dbReference>
<proteinExistence type="inferred from homology"/>
<gene>
    <name evidence="21" type="ORF">MVES_002350</name>
</gene>
<dbReference type="SUPFAM" id="SSF52540">
    <property type="entry name" value="P-loop containing nucleoside triphosphate hydrolases"/>
    <property type="match status" value="1"/>
</dbReference>
<dbReference type="GO" id="GO:0030659">
    <property type="term" value="C:cytoplasmic vesicle membrane"/>
    <property type="evidence" value="ECO:0007669"/>
    <property type="project" value="UniProtKB-SubCell"/>
</dbReference>
<protein>
    <recommendedName>
        <fullName evidence="3">chitin synthase</fullName>
        <ecNumber evidence="3">2.4.1.16</ecNumber>
    </recommendedName>
</protein>
<dbReference type="Pfam" id="PF00173">
    <property type="entry name" value="Cyt-b5"/>
    <property type="match status" value="1"/>
</dbReference>
<sequence length="2871" mass="317369">MSGLEKSLFQLKFTAKSMQRLANKASRDEVLEKSKLKKALAQDNVEGARIYAANSIRKKNESLNLLRLSSRIDAVSSRVETAVAMRQVTGNMASVVKGLDKAMQSMDLERISMVMDKFENQLEDVDVQTSYMESTMGSATATGMPQDEVDTLMQQIADQNGIEMHQQLGNSALQGKVADLSGEPQRNAPLPNADQDDALAQRLLFMSDASAAAAGTSAMCSPNANELLEPPLHQSIALDEFAEIEDSLKEIRRKPSAEGFSRILSGLGLQRRASSANLSLCRRMTSMQSISSHIDDGGNNASGASPDEADCSVVEVPAEAGAMCCCQKTECEASKCFAEKVSEMESDLQLSAEIGQALLRRQETMINRAQQESEEHAAQRDKLLERFTQSIKENKNLSRQLTQANMNLEAADQSHHALLTELEEMRKQMRDTKMHRAKSTGMSAKLTVVNNELEDARQELLLERQRFAALEKSAKHAMDERVCTLQQELEEEREKLRRMRACAVAESKQQSAAWHSQRAKLDAHGTSNGAQGNDLPCVDKVQAEACDVRPLAQDTDERILQQCSARSVSGSSASEQGSGHPSTAHTTPTSLYQEHFEEKDAGRPSFGDTCSVRTVDLDRSFDSGTMETRTVLLDALLDAVQRAFYKLAHADIDTMTARLHRQKLAGDVGHLARTSVQSAVRDMEGLREHLKRQMERDLRHTRNGVERNLHDTSLVTRRDFFQLFKLLKEIMLELAKLRRCVNDIQLDPANAAKVLHEHLGVNTTAPKGSWIARMLTGAISSAAEASGVAHAAPMKPGPVPRRAPELVPPMVGAAPTSTLQSHTVPMRHTGALPAHLTPRASTLVMPSSVAVQFAGSHASPAGAHFSAASFGRASVCRGHGTSQLRAMDTEGALGHWNKPTAFDSARVLRPRARGLSDSSMHSTLLEHAPVPAGWGTARVRYVLLSYPYGIRWALTCLHTRIFQRAVEQLARMAHAPDVAVLLVGGTHDQFTSHHFWASHASLAALRAALVAWCTDLAAPIATSDGSVSDAAIVAVLSERLAHGVPYTWASATNLVCVNPYRENDALDAEFSEQCSVYHDIASMEPHPCALAVRAYHRMLRVQQSQSILYHGATDAGKSHAMQLVTEHLLMLAASQTPEESLIADQVRCAQHIIGAFGAARTAASERASRHATYLEMHFTATGRLSGAKLLAYGLDKHRLGDTVPGERTYSIFYQFFGGATREEREAYRLDGVPQFALFPKRSLPTREDARACEWTRSAFASLGLKEKHVQGIFCVLSAVLHLSNLTFADADVPNSAACITSHDALERAAAVLQVAPSDLAQSLVMDTCYLQNERITHLLDHRGAAMQRDGLVRNLYALLFAFVVEVINQKLAPATGTAHPLQIVQFDPPGFVARGEVKAPRASHFDDLVKNYMAELFRAMDLHACLDAHAGVNQALVDDGIRVPHTAKYRDVMPLLRGSPPDAAIPAQGSVAADYATAFSQVLHGQRVEDDDGALLDSLYPLASEQSFHPIDSCRGVPAYGIDHAFGTCAYSVLHHQRSEVDLFATEQFQLLRSSASPFITRLVAGPGMAIDSHLADRKVVLRAQISSRPLRRPTQLGTCTLFSSTGIAGVFEQLDATVVDLVRMLHATDTTWRVFCLCSNDMSQPNAFDTRRVTQQVRAAALPQLVQRMQHSWLAPIALIDFCQRYEAVLHATLGEAVMAAADERGQFLEFACLRGWSDPGEFVLGATQVCLAYASWYALEEEMRTFSNARGIAGDTARASVPPNPFGLLDEQRYSGASYTNPSAETHSTDFYGTKHQTFEMQPDASQTSLLKHDTDPEIDALGLGEPIQPTNGSWGPTLITEKDVLLEATSVEEVPIPKMRKCWTAIVWAITFWIPDSVLKYIGKMKRPDVRMAWREKLAICVLIGLFCGLILFYIIGLGRILCPEYDKAWNAGQLGEHSDGDSYYVAVHGNVYDLTKFYKMDHSDIKAMPVTNDSMMELAGQDLTAYFPVPLVQGCPGLVQDVNLELMANENLTATLGQAVHKSGAAQTYSDTKLNSPSWYFNRFLPKMKPYFKGYYVFSNEELQTDGSWRKWAVVDGRVYDLTNYLFTANQKRGDDKYTFLNQDVVDLFDAQSGSDITADFSRAMAALPPTVRHQTQQCLDRTFYLGRHDFRETARCEAQNYLLLSFSILIFISIFAKFVSALQLARRPTPELQDRFVICHIPCYTEGEDSLRKTIDSLAVQQYDDKRKLLFIVCDGMITGSGNEKPTPRIVLDILGVDPLVDPEPLPFKSVAEGSKQLNYGKVHSGLYECEGHMVPFIVVVKVGRPSERSKPGNRGKRDTQVLLMRYLNNMHFDLPMCPLELEIYHHMKNVIGVDPAFYEYVLMVDADTTIMADGMNRLVAAACHDHSIIAVCGETLLENEDESVWTMIQVYEYYISHNLAKAFESLFGSVTCLPGCFTMYRIRSTDKGRPLLVSNKIIDDYAVSRIDTLHKKNLLALGEDRYLTTLLLKHFPSYRTKFRVDAKALTTAPSHFSVLLSQRRRWINSTVHNLVELVRMDGLCGFCLFSMRFIVFIDLVGTVILPATAVYMVYLIVTVATGAAPLPIIALAMIGAVYGLQAIVFLLRRQWQYIGWMVIYLMAYPVYAFLLPIYSFWHMDDFTWGSTRIVVGEKGNRKVVAGTDDEPYHDSMIPKKRFSEYQQEMYALGDAFDDPLLFGDASAARAAPIAAPDFEYTDYFQETNVLDKRASRSLPRTSRYDARSHGATPMDMHSVPMPAMSMYGMPPMYGTNPWGTPFPATRPMSGISALAHPLSSMGHGAVPETDASDPSDETLRAAIISYLAAQPSLMHVTKRHVREAIGAAMPNADLARRRGRINRMVDELLSGGA</sequence>
<dbReference type="SUPFAM" id="SSF55856">
    <property type="entry name" value="Cytochrome b5-like heme/steroid binding domain"/>
    <property type="match status" value="1"/>
</dbReference>
<dbReference type="Gene3D" id="1.20.120.720">
    <property type="entry name" value="Myosin VI head, motor domain, U50 subdomain"/>
    <property type="match status" value="1"/>
</dbReference>
<feature type="transmembrane region" description="Helical" evidence="17">
    <location>
        <begin position="2166"/>
        <end position="2190"/>
    </location>
</feature>
<feature type="region of interest" description="Disordered" evidence="16">
    <location>
        <begin position="563"/>
        <end position="588"/>
    </location>
</feature>
<evidence type="ECO:0000256" key="13">
    <source>
        <dbReference type="ARBA" id="ARBA00023329"/>
    </source>
</evidence>
<keyword evidence="14" id="KW-0547">Nucleotide-binding</keyword>
<dbReference type="EMBL" id="KZ454991">
    <property type="protein sequence ID" value="PKI83382.1"/>
    <property type="molecule type" value="Genomic_DNA"/>
</dbReference>
<feature type="domain" description="DEK-C" evidence="20">
    <location>
        <begin position="2811"/>
        <end position="2868"/>
    </location>
</feature>
<dbReference type="Proteomes" id="UP000232875">
    <property type="component" value="Unassembled WGS sequence"/>
</dbReference>
<dbReference type="GO" id="GO:0031505">
    <property type="term" value="P:fungal-type cell wall organization"/>
    <property type="evidence" value="ECO:0007669"/>
    <property type="project" value="TreeGrafter"/>
</dbReference>
<feature type="transmembrane region" description="Helical" evidence="17">
    <location>
        <begin position="2585"/>
        <end position="2609"/>
    </location>
</feature>
<dbReference type="SUPFAM" id="SSF53448">
    <property type="entry name" value="Nucleotide-diphospho-sugar transferases"/>
    <property type="match status" value="1"/>
</dbReference>
<keyword evidence="6" id="KW-0808">Transferase</keyword>
<dbReference type="InterPro" id="IPR014876">
    <property type="entry name" value="DEK_C"/>
</dbReference>
<keyword evidence="15" id="KW-0175">Coiled coil</keyword>
<keyword evidence="9 14" id="KW-0518">Myosin</keyword>
<feature type="domain" description="Myosin motor" evidence="19">
    <location>
        <begin position="1016"/>
        <end position="1391"/>
    </location>
</feature>
<keyword evidence="10 17" id="KW-0472">Membrane</keyword>
<dbReference type="InterPro" id="IPR036961">
    <property type="entry name" value="Kinesin_motor_dom_sf"/>
</dbReference>
<dbReference type="InterPro" id="IPR027417">
    <property type="entry name" value="P-loop_NTPase"/>
</dbReference>
<dbReference type="EC" id="2.4.1.16" evidence="3"/>
<dbReference type="PRINTS" id="PR00193">
    <property type="entry name" value="MYOSINHEAVY"/>
</dbReference>
<evidence type="ECO:0000256" key="1">
    <source>
        <dbReference type="ARBA" id="ARBA00004439"/>
    </source>
</evidence>
<dbReference type="Gene3D" id="6.10.140.1230">
    <property type="match status" value="1"/>
</dbReference>
<evidence type="ECO:0000259" key="20">
    <source>
        <dbReference type="PROSITE" id="PS51998"/>
    </source>
</evidence>
<evidence type="ECO:0000259" key="18">
    <source>
        <dbReference type="PROSITE" id="PS50255"/>
    </source>
</evidence>
<feature type="binding site" evidence="14">
    <location>
        <begin position="1111"/>
        <end position="1118"/>
    </location>
    <ligand>
        <name>ATP</name>
        <dbReference type="ChEBI" id="CHEBI:30616"/>
    </ligand>
</feature>
<evidence type="ECO:0000256" key="17">
    <source>
        <dbReference type="SAM" id="Phobius"/>
    </source>
</evidence>
<dbReference type="OrthoDB" id="370884at2759"/>
<dbReference type="STRING" id="2020962.A0A2N1JA63"/>
<keyword evidence="8 17" id="KW-1133">Transmembrane helix</keyword>
<dbReference type="PROSITE" id="PS50255">
    <property type="entry name" value="CYTOCHROME_B5_2"/>
    <property type="match status" value="1"/>
</dbReference>
<evidence type="ECO:0000256" key="3">
    <source>
        <dbReference type="ARBA" id="ARBA00012543"/>
    </source>
</evidence>
<dbReference type="PROSITE" id="PS51456">
    <property type="entry name" value="MYOSIN_MOTOR"/>
    <property type="match status" value="1"/>
</dbReference>
<comment type="caution">
    <text evidence="14">Lacks conserved residue(s) required for the propagation of feature annotation.</text>
</comment>
<feature type="domain" description="Cytochrome b5 heme-binding" evidence="18">
    <location>
        <begin position="1930"/>
        <end position="1991"/>
    </location>
</feature>
<dbReference type="GO" id="GO:0030428">
    <property type="term" value="C:cell septum"/>
    <property type="evidence" value="ECO:0007669"/>
    <property type="project" value="TreeGrafter"/>
</dbReference>
<dbReference type="GO" id="GO:0005524">
    <property type="term" value="F:ATP binding"/>
    <property type="evidence" value="ECO:0007669"/>
    <property type="project" value="UniProtKB-UniRule"/>
</dbReference>
<evidence type="ECO:0000256" key="8">
    <source>
        <dbReference type="ARBA" id="ARBA00022989"/>
    </source>
</evidence>
<evidence type="ECO:0000256" key="15">
    <source>
        <dbReference type="SAM" id="Coils"/>
    </source>
</evidence>
<keyword evidence="7 17" id="KW-0812">Transmembrane</keyword>
<feature type="transmembrane region" description="Helical" evidence="17">
    <location>
        <begin position="1901"/>
        <end position="1919"/>
    </location>
</feature>
<evidence type="ECO:0000256" key="5">
    <source>
        <dbReference type="ARBA" id="ARBA00022676"/>
    </source>
</evidence>
<dbReference type="Gene3D" id="1.10.10.60">
    <property type="entry name" value="Homeodomain-like"/>
    <property type="match status" value="1"/>
</dbReference>
<dbReference type="GO" id="GO:0004100">
    <property type="term" value="F:chitin synthase activity"/>
    <property type="evidence" value="ECO:0007669"/>
    <property type="project" value="UniProtKB-EC"/>
</dbReference>
<dbReference type="PANTHER" id="PTHR22914">
    <property type="entry name" value="CHITIN SYNTHASE"/>
    <property type="match status" value="1"/>
</dbReference>
<feature type="region of interest" description="Disordered" evidence="16">
    <location>
        <begin position="507"/>
        <end position="532"/>
    </location>
</feature>
<keyword evidence="14" id="KW-0067">ATP-binding</keyword>
<dbReference type="GO" id="GO:0003774">
    <property type="term" value="F:cytoskeletal motor activity"/>
    <property type="evidence" value="ECO:0007669"/>
    <property type="project" value="UniProtKB-UniRule"/>
</dbReference>
<reference evidence="21 22" key="1">
    <citation type="submission" date="2017-10" db="EMBL/GenBank/DDBJ databases">
        <title>A novel species of cold-tolerant Malassezia isolated from bats.</title>
        <authorList>
            <person name="Lorch J.M."/>
            <person name="Palmer J.M."/>
            <person name="Vanderwolf K.J."/>
            <person name="Schmidt K.Z."/>
            <person name="Verant M.L."/>
            <person name="Weller T.J."/>
            <person name="Blehert D.S."/>
        </authorList>
    </citation>
    <scope>NUCLEOTIDE SEQUENCE [LARGE SCALE GENOMIC DNA]</scope>
    <source>
        <strain evidence="21 22">NWHC:44797-103</strain>
    </source>
</reference>
<evidence type="ECO:0000256" key="7">
    <source>
        <dbReference type="ARBA" id="ARBA00022692"/>
    </source>
</evidence>
<evidence type="ECO:0000313" key="22">
    <source>
        <dbReference type="Proteomes" id="UP000232875"/>
    </source>
</evidence>
<dbReference type="Gene3D" id="1.20.58.530">
    <property type="match status" value="1"/>
</dbReference>
<organism evidence="21 22">
    <name type="scientific">Malassezia vespertilionis</name>
    <dbReference type="NCBI Taxonomy" id="2020962"/>
    <lineage>
        <taxon>Eukaryota</taxon>
        <taxon>Fungi</taxon>
        <taxon>Dikarya</taxon>
        <taxon>Basidiomycota</taxon>
        <taxon>Ustilaginomycotina</taxon>
        <taxon>Malasseziomycetes</taxon>
        <taxon>Malasseziales</taxon>
        <taxon>Malasseziaceae</taxon>
        <taxon>Malassezia</taxon>
    </lineage>
</organism>
<feature type="transmembrane region" description="Helical" evidence="17">
    <location>
        <begin position="2616"/>
        <end position="2639"/>
    </location>
</feature>
<comment type="subcellular location">
    <subcellularLocation>
        <location evidence="2">Cell membrane</location>
        <topology evidence="2">Multi-pass membrane protein</topology>
    </subcellularLocation>
    <subcellularLocation>
        <location evidence="1">Cytoplasmic vesicle membrane</location>
        <topology evidence="1">Multi-pass membrane protein</topology>
    </subcellularLocation>
</comment>
<feature type="transmembrane region" description="Helical" evidence="17">
    <location>
        <begin position="2555"/>
        <end position="2579"/>
    </location>
</feature>
<dbReference type="InterPro" id="IPR001609">
    <property type="entry name" value="Myosin_head_motor_dom-like"/>
</dbReference>
<dbReference type="InterPro" id="IPR004835">
    <property type="entry name" value="Chitin_synth"/>
</dbReference>
<name>A0A2N1JA63_9BASI</name>
<dbReference type="GO" id="GO:0006031">
    <property type="term" value="P:chitin biosynthetic process"/>
    <property type="evidence" value="ECO:0007669"/>
    <property type="project" value="TreeGrafter"/>
</dbReference>
<accession>A0A2N1JA63</accession>
<evidence type="ECO:0000259" key="19">
    <source>
        <dbReference type="PROSITE" id="PS51456"/>
    </source>
</evidence>
<dbReference type="InterPro" id="IPR005024">
    <property type="entry name" value="Snf7_fam"/>
</dbReference>
<dbReference type="GO" id="GO:0007034">
    <property type="term" value="P:vacuolar transport"/>
    <property type="evidence" value="ECO:0007669"/>
    <property type="project" value="InterPro"/>
</dbReference>
<keyword evidence="22" id="KW-1185">Reference proteome</keyword>
<evidence type="ECO:0000256" key="9">
    <source>
        <dbReference type="ARBA" id="ARBA00023123"/>
    </source>
</evidence>
<dbReference type="PROSITE" id="PS51998">
    <property type="entry name" value="DEK_C"/>
    <property type="match status" value="1"/>
</dbReference>
<dbReference type="Pfam" id="PF00063">
    <property type="entry name" value="Myosin_head"/>
    <property type="match status" value="1"/>
</dbReference>
<evidence type="ECO:0000256" key="2">
    <source>
        <dbReference type="ARBA" id="ARBA00004651"/>
    </source>
</evidence>
<feature type="coiled-coil region" evidence="15">
    <location>
        <begin position="359"/>
        <end position="506"/>
    </location>
</feature>
<evidence type="ECO:0000256" key="16">
    <source>
        <dbReference type="SAM" id="MobiDB-lite"/>
    </source>
</evidence>
<dbReference type="SMART" id="SM00242">
    <property type="entry name" value="MYSc"/>
    <property type="match status" value="1"/>
</dbReference>
<dbReference type="InterPro" id="IPR029044">
    <property type="entry name" value="Nucleotide-diphossugar_trans"/>
</dbReference>
<dbReference type="InterPro" id="IPR036400">
    <property type="entry name" value="Cyt_B5-like_heme/steroid_sf"/>
</dbReference>
<evidence type="ECO:0000256" key="12">
    <source>
        <dbReference type="ARBA" id="ARBA00023180"/>
    </source>
</evidence>
<dbReference type="InterPro" id="IPR001199">
    <property type="entry name" value="Cyt_B5-like_heme/steroid-bd"/>
</dbReference>